<accession>A0ABM7IN33</accession>
<evidence type="ECO:0000313" key="1">
    <source>
        <dbReference type="EMBL" id="BBX88219.1"/>
    </source>
</evidence>
<protein>
    <submittedName>
        <fullName evidence="1">Uncharacterized protein</fullName>
    </submittedName>
</protein>
<dbReference type="Proteomes" id="UP000465609">
    <property type="component" value="Plasmid pJCM15296"/>
</dbReference>
<geneLocation type="plasmid" evidence="1 2">
    <name>pJCM15296</name>
</geneLocation>
<proteinExistence type="predicted"/>
<keyword evidence="2" id="KW-1185">Reference proteome</keyword>
<evidence type="ECO:0000313" key="2">
    <source>
        <dbReference type="Proteomes" id="UP000465609"/>
    </source>
</evidence>
<reference evidence="1 2" key="1">
    <citation type="journal article" date="2019" name="Emerg. Microbes Infect.">
        <title>Comprehensive subspecies identification of 175 nontuberculous mycobacteria species based on 7547 genomic profiles.</title>
        <authorList>
            <person name="Matsumoto Y."/>
            <person name="Kinjo T."/>
            <person name="Motooka D."/>
            <person name="Nabeya D."/>
            <person name="Jung N."/>
            <person name="Uechi K."/>
            <person name="Horii T."/>
            <person name="Iida T."/>
            <person name="Fujita J."/>
            <person name="Nakamura S."/>
        </authorList>
    </citation>
    <scope>NUCLEOTIDE SEQUENCE [LARGE SCALE GENOMIC DNA]</scope>
    <source>
        <strain evidence="1 2">JCM 15296</strain>
        <plasmid evidence="1">pJCM15296</plasmid>
    </source>
</reference>
<name>A0ABM7IN33_9MYCO</name>
<gene>
    <name evidence="1" type="ORF">MAUB_64200</name>
</gene>
<dbReference type="EMBL" id="AP022578">
    <property type="protein sequence ID" value="BBX88219.1"/>
    <property type="molecule type" value="Genomic_DNA"/>
</dbReference>
<sequence length="138" mass="15323">MTGTTRGRPSLGRRAAVTAKLPVTVRDVAAARAKEHGTDLSPFLSDVLCFHYGRPDLMRHLTQGLLDEHYPVSPLRTDALGPHQMIRVPQPVGDLIEDDFRDRNIDNRSTMLADIICLHLGFPGLIRALDMEVMPLAM</sequence>
<keyword evidence="1" id="KW-0614">Plasmid</keyword>
<dbReference type="RefSeq" id="WP_234884472.1">
    <property type="nucleotide sequence ID" value="NZ_AP022578.1"/>
</dbReference>
<organism evidence="1 2">
    <name type="scientific">Mycolicibacterium aubagnense</name>
    <dbReference type="NCBI Taxonomy" id="319707"/>
    <lineage>
        <taxon>Bacteria</taxon>
        <taxon>Bacillati</taxon>
        <taxon>Actinomycetota</taxon>
        <taxon>Actinomycetes</taxon>
        <taxon>Mycobacteriales</taxon>
        <taxon>Mycobacteriaceae</taxon>
        <taxon>Mycolicibacterium</taxon>
    </lineage>
</organism>